<dbReference type="Pfam" id="PF23066">
    <property type="entry name" value="PH_21"/>
    <property type="match status" value="1"/>
</dbReference>
<dbReference type="OrthoDB" id="10056090at2759"/>
<proteinExistence type="predicted"/>
<dbReference type="InterPro" id="IPR032675">
    <property type="entry name" value="LRR_dom_sf"/>
</dbReference>
<dbReference type="Proteomes" id="UP000235965">
    <property type="component" value="Unassembled WGS sequence"/>
</dbReference>
<dbReference type="SUPFAM" id="SSF52047">
    <property type="entry name" value="RNI-like"/>
    <property type="match status" value="1"/>
</dbReference>
<keyword evidence="3" id="KW-1185">Reference proteome</keyword>
<comment type="caution">
    <text evidence="2">The sequence shown here is derived from an EMBL/GenBank/DDBJ whole genome shotgun (WGS) entry which is preliminary data.</text>
</comment>
<dbReference type="InterPro" id="IPR052813">
    <property type="entry name" value="CMIP"/>
</dbReference>
<dbReference type="PANTHER" id="PTHR25480:SF0">
    <property type="entry name" value="C-MAF-INDUCING PROTEIN"/>
    <property type="match status" value="1"/>
</dbReference>
<accession>A0A2J7RIH8</accession>
<protein>
    <recommendedName>
        <fullName evidence="1">C-Maf-inducing protein PH domain-containing protein</fullName>
    </recommendedName>
</protein>
<organism evidence="2 3">
    <name type="scientific">Cryptotermes secundus</name>
    <dbReference type="NCBI Taxonomy" id="105785"/>
    <lineage>
        <taxon>Eukaryota</taxon>
        <taxon>Metazoa</taxon>
        <taxon>Ecdysozoa</taxon>
        <taxon>Arthropoda</taxon>
        <taxon>Hexapoda</taxon>
        <taxon>Insecta</taxon>
        <taxon>Pterygota</taxon>
        <taxon>Neoptera</taxon>
        <taxon>Polyneoptera</taxon>
        <taxon>Dictyoptera</taxon>
        <taxon>Blattodea</taxon>
        <taxon>Blattoidea</taxon>
        <taxon>Termitoidae</taxon>
        <taxon>Kalotermitidae</taxon>
        <taxon>Cryptotermitinae</taxon>
        <taxon>Cryptotermes</taxon>
    </lineage>
</organism>
<dbReference type="PANTHER" id="PTHR25480">
    <property type="entry name" value="LEUCINE-RICH REPEAT-CONTAINING PROTEIN 73"/>
    <property type="match status" value="1"/>
</dbReference>
<dbReference type="Gene3D" id="3.80.10.10">
    <property type="entry name" value="Ribonuclease Inhibitor"/>
    <property type="match status" value="1"/>
</dbReference>
<gene>
    <name evidence="2" type="ORF">B7P43_G05908</name>
</gene>
<sequence length="551" mass="62636">QANNAYTRDQWFHSIIWKKNIFKYRNILKRSTRPEVILKELKGLVDFATTTPLQDECVTHVPIEIVSELLVEEDLWSSRASSEELISIIAPLLDNNPPTPEMCHFFSRHCVSHPRSPIVADKLTPIAHRILKHNVDFSKSQHMRHFVQDYIRALYSQNAGEVVIQKFVSSVHGPGSGCPHPRVLPNLVAVCLAAIFSNFEERRMLARLNETPNSEKDLGEGTEETIHEKELQCYVTVFLYASEYDDWRPVLAQLLQPIPFPSDALAHEPFIRRFRPVMERIGTDARCSSHQMVQAVRKGKEGWFHVYCPSSPVCTDDGQTWGHMLKTLLHCCCRCKWFLSQLMKKQLGACLLLALRDHSAAQEALCLMLEWELIEQEDQKMQLVSTLQSTASGRDNYAALCQRQLHLRELQQKGGPRKLTLPSRSTDADIARLLSCGSFGNLEVLSLAFTHVTSACAEQLIKLPSLKYLNLWATQFGDAGLLMISEHLHKLQVLNLCETPVSDKGIAALSSMTNLRKLNLNSTRLSAQTFEILKQKLPALQEFDVRYTEAW</sequence>
<evidence type="ECO:0000313" key="2">
    <source>
        <dbReference type="EMBL" id="PNF40626.1"/>
    </source>
</evidence>
<feature type="non-terminal residue" evidence="2">
    <location>
        <position position="1"/>
    </location>
</feature>
<evidence type="ECO:0000259" key="1">
    <source>
        <dbReference type="Pfam" id="PF23066"/>
    </source>
</evidence>
<reference evidence="2 3" key="1">
    <citation type="submission" date="2017-12" db="EMBL/GenBank/DDBJ databases">
        <title>Hemimetabolous genomes reveal molecular basis of termite eusociality.</title>
        <authorList>
            <person name="Harrison M.C."/>
            <person name="Jongepier E."/>
            <person name="Robertson H.M."/>
            <person name="Arning N."/>
            <person name="Bitard-Feildel T."/>
            <person name="Chao H."/>
            <person name="Childers C.P."/>
            <person name="Dinh H."/>
            <person name="Doddapaneni H."/>
            <person name="Dugan S."/>
            <person name="Gowin J."/>
            <person name="Greiner C."/>
            <person name="Han Y."/>
            <person name="Hu H."/>
            <person name="Hughes D.S.T."/>
            <person name="Huylmans A.-K."/>
            <person name="Kemena C."/>
            <person name="Kremer L.P.M."/>
            <person name="Lee S.L."/>
            <person name="Lopez-Ezquerra A."/>
            <person name="Mallet L."/>
            <person name="Monroy-Kuhn J.M."/>
            <person name="Moser A."/>
            <person name="Murali S.C."/>
            <person name="Muzny D.M."/>
            <person name="Otani S."/>
            <person name="Piulachs M.-D."/>
            <person name="Poelchau M."/>
            <person name="Qu J."/>
            <person name="Schaub F."/>
            <person name="Wada-Katsumata A."/>
            <person name="Worley K.C."/>
            <person name="Xie Q."/>
            <person name="Ylla G."/>
            <person name="Poulsen M."/>
            <person name="Gibbs R.A."/>
            <person name="Schal C."/>
            <person name="Richards S."/>
            <person name="Belles X."/>
            <person name="Korb J."/>
            <person name="Bornberg-Bauer E."/>
        </authorList>
    </citation>
    <scope>NUCLEOTIDE SEQUENCE [LARGE SCALE GENOMIC DNA]</scope>
    <source>
        <tissue evidence="2">Whole body</tissue>
    </source>
</reference>
<name>A0A2J7RIH8_9NEOP</name>
<dbReference type="InterPro" id="IPR056429">
    <property type="entry name" value="PH_CMIP"/>
</dbReference>
<feature type="domain" description="C-Maf-inducing protein PH" evidence="1">
    <location>
        <begin position="1"/>
        <end position="29"/>
    </location>
</feature>
<dbReference type="AlphaFoldDB" id="A0A2J7RIH8"/>
<dbReference type="EMBL" id="NEVH01003500">
    <property type="protein sequence ID" value="PNF40626.1"/>
    <property type="molecule type" value="Genomic_DNA"/>
</dbReference>
<evidence type="ECO:0000313" key="3">
    <source>
        <dbReference type="Proteomes" id="UP000235965"/>
    </source>
</evidence>